<organism evidence="1 2">
    <name type="scientific">Mycetomoellerius zeteki</name>
    <dbReference type="NCBI Taxonomy" id="64791"/>
    <lineage>
        <taxon>Eukaryota</taxon>
        <taxon>Metazoa</taxon>
        <taxon>Ecdysozoa</taxon>
        <taxon>Arthropoda</taxon>
        <taxon>Hexapoda</taxon>
        <taxon>Insecta</taxon>
        <taxon>Pterygota</taxon>
        <taxon>Neoptera</taxon>
        <taxon>Endopterygota</taxon>
        <taxon>Hymenoptera</taxon>
        <taxon>Apocrita</taxon>
        <taxon>Aculeata</taxon>
        <taxon>Formicoidea</taxon>
        <taxon>Formicidae</taxon>
        <taxon>Myrmicinae</taxon>
        <taxon>Mycetomoellerius</taxon>
    </lineage>
</organism>
<dbReference type="EMBL" id="KQ982964">
    <property type="protein sequence ID" value="KYQ48647.1"/>
    <property type="molecule type" value="Genomic_DNA"/>
</dbReference>
<dbReference type="AlphaFoldDB" id="A0A151WLG1"/>
<reference evidence="1 2" key="1">
    <citation type="submission" date="2015-09" db="EMBL/GenBank/DDBJ databases">
        <title>Trachymyrmex zeteki WGS genome.</title>
        <authorList>
            <person name="Nygaard S."/>
            <person name="Hu H."/>
            <person name="Boomsma J."/>
            <person name="Zhang G."/>
        </authorList>
    </citation>
    <scope>NUCLEOTIDE SEQUENCE [LARGE SCALE GENOMIC DNA]</scope>
    <source>
        <strain evidence="1">Tzet28-1</strain>
        <tissue evidence="1">Whole body</tissue>
    </source>
</reference>
<evidence type="ECO:0000313" key="2">
    <source>
        <dbReference type="Proteomes" id="UP000075809"/>
    </source>
</evidence>
<proteinExistence type="predicted"/>
<accession>A0A151WLG1</accession>
<dbReference type="Proteomes" id="UP000075809">
    <property type="component" value="Unassembled WGS sequence"/>
</dbReference>
<protein>
    <submittedName>
        <fullName evidence="1">Uncharacterized protein</fullName>
    </submittedName>
</protein>
<keyword evidence="2" id="KW-1185">Reference proteome</keyword>
<sequence length="67" mass="7675">MIELQIVVGSLNFNFSKQMDEQRVKRQNRRSGLETKEARKARKEEMLAANLAYEEEEGLLYGAGIAD</sequence>
<name>A0A151WLG1_9HYME</name>
<gene>
    <name evidence="1" type="ORF">ALC60_12301</name>
</gene>
<evidence type="ECO:0000313" key="1">
    <source>
        <dbReference type="EMBL" id="KYQ48647.1"/>
    </source>
</evidence>